<comment type="caution">
    <text evidence="7">The sequence shown here is derived from an EMBL/GenBank/DDBJ whole genome shotgun (WGS) entry which is preliminary data.</text>
</comment>
<evidence type="ECO:0000256" key="3">
    <source>
        <dbReference type="ARBA" id="ARBA00022692"/>
    </source>
</evidence>
<reference evidence="8" key="1">
    <citation type="journal article" date="2022" name="Microbiol. Resour. Announc.">
        <title>Draft Genome Sequence of a Methanogenic Archaeon from West Spitsbergen Permafrost.</title>
        <authorList>
            <person name="Trubitsyn V."/>
            <person name="Rivkina E."/>
            <person name="Shcherbakova V."/>
        </authorList>
    </citation>
    <scope>NUCLEOTIDE SEQUENCE [LARGE SCALE GENOMIC DNA]</scope>
    <source>
        <strain evidence="8">VT</strain>
    </source>
</reference>
<evidence type="ECO:0000256" key="2">
    <source>
        <dbReference type="ARBA" id="ARBA00022475"/>
    </source>
</evidence>
<evidence type="ECO:0000256" key="1">
    <source>
        <dbReference type="ARBA" id="ARBA00004651"/>
    </source>
</evidence>
<keyword evidence="4 6" id="KW-1133">Transmembrane helix</keyword>
<dbReference type="AlphaFoldDB" id="A0A8T5UQY3"/>
<feature type="transmembrane region" description="Helical" evidence="6">
    <location>
        <begin position="43"/>
        <end position="62"/>
    </location>
</feature>
<dbReference type="InterPro" id="IPR050833">
    <property type="entry name" value="Poly_Biosynth_Transport"/>
</dbReference>
<dbReference type="EMBL" id="JAIOUQ010000009">
    <property type="protein sequence ID" value="MBZ2166168.1"/>
    <property type="molecule type" value="Genomic_DNA"/>
</dbReference>
<organism evidence="7 8">
    <name type="scientific">Methanobacterium spitsbergense</name>
    <dbReference type="NCBI Taxonomy" id="2874285"/>
    <lineage>
        <taxon>Archaea</taxon>
        <taxon>Methanobacteriati</taxon>
        <taxon>Methanobacteriota</taxon>
        <taxon>Methanomada group</taxon>
        <taxon>Methanobacteria</taxon>
        <taxon>Methanobacteriales</taxon>
        <taxon>Methanobacteriaceae</taxon>
        <taxon>Methanobacterium</taxon>
    </lineage>
</organism>
<evidence type="ECO:0000256" key="5">
    <source>
        <dbReference type="ARBA" id="ARBA00023136"/>
    </source>
</evidence>
<dbReference type="RefSeq" id="WP_223791732.1">
    <property type="nucleotide sequence ID" value="NZ_JAIOUQ010000009.1"/>
</dbReference>
<keyword evidence="2" id="KW-1003">Cell membrane</keyword>
<feature type="transmembrane region" description="Helical" evidence="6">
    <location>
        <begin position="325"/>
        <end position="345"/>
    </location>
</feature>
<feature type="transmembrane region" description="Helical" evidence="6">
    <location>
        <begin position="294"/>
        <end position="319"/>
    </location>
</feature>
<accession>A0A8T5UQY3</accession>
<gene>
    <name evidence="7" type="ORF">K8N75_08970</name>
</gene>
<feature type="transmembrane region" description="Helical" evidence="6">
    <location>
        <begin position="382"/>
        <end position="404"/>
    </location>
</feature>
<evidence type="ECO:0000256" key="6">
    <source>
        <dbReference type="SAM" id="Phobius"/>
    </source>
</evidence>
<feature type="transmembrane region" description="Helical" evidence="6">
    <location>
        <begin position="441"/>
        <end position="462"/>
    </location>
</feature>
<sequence>MSNVQIIAKNTIVLLISQILSYLFAFFYTIITARYLGADGFGILSFAIAFTGIFGILADLGLNTLTVKEISKDKSLAGKFLGNFLLIKIVLSIVTLLIIALILNAFNYPIQTVTVVYLVALSVILNSFNGIFNSIFQAFEKMQFQSIGQIFYSASMLIGVLLAIIYGFNIIGFAFLYFILSAILLVCNIIICIKKFIPLNFEIDLKFSISKIKEALPFGINGIFVFVYVWVDTIILFILQGNQAVGWYNAAYKIVTVCMIVQSVSNISVFPAMSQLYVNSKNSLQNLVEKYFKFMLLISFPLGIGITLLSPNIILLIFGKQYENSIIALQILIWSGISTFLYTAFAQLFLSAGKQITLTKITGICMIENILLNLLLIPKFSYVGASIVTVVTEFTLLVLIFIVAKNMGYGISFNQLKDVIKVIIASLVMGSFIFLFSEFTIFIIVPISILIYITILFSLRTFDADELLLIKKVIKN</sequence>
<dbReference type="Pfam" id="PF01943">
    <property type="entry name" value="Polysacc_synt"/>
    <property type="match status" value="1"/>
</dbReference>
<feature type="transmembrane region" description="Helical" evidence="6">
    <location>
        <begin position="150"/>
        <end position="168"/>
    </location>
</feature>
<feature type="transmembrane region" description="Helical" evidence="6">
    <location>
        <begin position="115"/>
        <end position="138"/>
    </location>
</feature>
<feature type="transmembrane region" description="Helical" evidence="6">
    <location>
        <begin position="357"/>
        <end position="376"/>
    </location>
</feature>
<dbReference type="InterPro" id="IPR002797">
    <property type="entry name" value="Polysacc_synth"/>
</dbReference>
<keyword evidence="3 6" id="KW-0812">Transmembrane</keyword>
<feature type="transmembrane region" description="Helical" evidence="6">
    <location>
        <begin position="12"/>
        <end position="31"/>
    </location>
</feature>
<dbReference type="PANTHER" id="PTHR30250">
    <property type="entry name" value="PST FAMILY PREDICTED COLANIC ACID TRANSPORTER"/>
    <property type="match status" value="1"/>
</dbReference>
<dbReference type="GO" id="GO:0005886">
    <property type="term" value="C:plasma membrane"/>
    <property type="evidence" value="ECO:0007669"/>
    <property type="project" value="UniProtKB-SubCell"/>
</dbReference>
<evidence type="ECO:0000256" key="4">
    <source>
        <dbReference type="ARBA" id="ARBA00022989"/>
    </source>
</evidence>
<evidence type="ECO:0000313" key="7">
    <source>
        <dbReference type="EMBL" id="MBZ2166168.1"/>
    </source>
</evidence>
<keyword evidence="8" id="KW-1185">Reference proteome</keyword>
<feature type="transmembrane region" description="Helical" evidence="6">
    <location>
        <begin position="174"/>
        <end position="197"/>
    </location>
</feature>
<comment type="subcellular location">
    <subcellularLocation>
        <location evidence="1">Cell membrane</location>
        <topology evidence="1">Multi-pass membrane protein</topology>
    </subcellularLocation>
</comment>
<evidence type="ECO:0000313" key="8">
    <source>
        <dbReference type="Proteomes" id="UP000825933"/>
    </source>
</evidence>
<dbReference type="CDD" id="cd13128">
    <property type="entry name" value="MATE_Wzx_like"/>
    <property type="match status" value="1"/>
</dbReference>
<protein>
    <submittedName>
        <fullName evidence="7">Flippase</fullName>
    </submittedName>
</protein>
<feature type="transmembrane region" description="Helical" evidence="6">
    <location>
        <begin position="416"/>
        <end position="435"/>
    </location>
</feature>
<dbReference type="PANTHER" id="PTHR30250:SF11">
    <property type="entry name" value="O-ANTIGEN TRANSPORTER-RELATED"/>
    <property type="match status" value="1"/>
</dbReference>
<keyword evidence="5 6" id="KW-0472">Membrane</keyword>
<name>A0A8T5UQY3_9EURY</name>
<feature type="transmembrane region" description="Helical" evidence="6">
    <location>
        <begin position="83"/>
        <end position="103"/>
    </location>
</feature>
<proteinExistence type="predicted"/>
<feature type="transmembrane region" description="Helical" evidence="6">
    <location>
        <begin position="218"/>
        <end position="239"/>
    </location>
</feature>
<dbReference type="Proteomes" id="UP000825933">
    <property type="component" value="Unassembled WGS sequence"/>
</dbReference>